<dbReference type="Gene3D" id="3.40.50.1820">
    <property type="entry name" value="alpha/beta hydrolase"/>
    <property type="match status" value="1"/>
</dbReference>
<evidence type="ECO:0000256" key="1">
    <source>
        <dbReference type="SAM" id="MobiDB-lite"/>
    </source>
</evidence>
<sequence length="661" mass="71754">MTLSTAPHGSWPSPVTAELAAAHDGRPDQVGTVGEEVWWIAPRPTEAGRQALMRLLPDGSTRPALPAPWNIRTRLNEYGGRPWTAVPRPGAGPLVVFTHYADQRLYAWEPDGPAPRPLTPHGLHGAGLRWADPLPVSGRNEVWCLLEEFTGPAPADVRRVLAAVPLDGSAAEDRTAVRELTDDRHRFLTAPRLSPDGRCAAWLAWDHPRMPWDGTELLTAELDEQGTFTGVRTLMGGPGESIAQVEWAPDGSLLALSDRTGWWNPYRVDPDTGRSVNLCAREEEFAGPLWKVGQRWLMPLPDGLIAVLHGRGGQRLAILDPATGTLADAEGPWTEWTPTLAVDGSRVIGIAAAPDRAHEVVELDTCTGRTRPIGDPHTDPMDPAYYPRPRTRTFTAPDGHPIHAHLYPPHNPGFRGPEGELPPYVIRAHGGPTGRCEAVLDLETVYFTSRGIGIVDVDYGGSAGYGRAYRERLRHQWGLVDVQDCATVAEALAAEGTADPGRLAIRGGSAGGWTTAASLATTRRYACGTILYPVLDALTWAQGGTHDLESHYLESLIGPLTQVPDRYRERSPLYRADGITAPFLLLQGLDDRICPPRQSELFLAEVAGRGVPHAYLTFEGEAHGFRRSETVARALAAELSLYSQVFGFDAGPGVPALELRP</sequence>
<dbReference type="InterPro" id="IPR011042">
    <property type="entry name" value="6-blade_b-propeller_TolB-like"/>
</dbReference>
<dbReference type="PANTHER" id="PTHR43056">
    <property type="entry name" value="PEPTIDASE S9 PROLYL OLIGOPEPTIDASE"/>
    <property type="match status" value="1"/>
</dbReference>
<name>A0ABV3K9G3_STRON</name>
<dbReference type="InterPro" id="IPR050585">
    <property type="entry name" value="Xaa-Pro_dipeptidyl-ppase/CocE"/>
</dbReference>
<dbReference type="Proteomes" id="UP001552594">
    <property type="component" value="Unassembled WGS sequence"/>
</dbReference>
<organism evidence="3 4">
    <name type="scientific">Streptomyces orinoci</name>
    <name type="common">Streptoverticillium orinoci</name>
    <dbReference type="NCBI Taxonomy" id="67339"/>
    <lineage>
        <taxon>Bacteria</taxon>
        <taxon>Bacillati</taxon>
        <taxon>Actinomycetota</taxon>
        <taxon>Actinomycetes</taxon>
        <taxon>Kitasatosporales</taxon>
        <taxon>Streptomycetaceae</taxon>
        <taxon>Streptomyces</taxon>
    </lineage>
</organism>
<reference evidence="3 4" key="1">
    <citation type="submission" date="2024-06" db="EMBL/GenBank/DDBJ databases">
        <title>The Natural Products Discovery Center: Release of the First 8490 Sequenced Strains for Exploring Actinobacteria Biosynthetic Diversity.</title>
        <authorList>
            <person name="Kalkreuter E."/>
            <person name="Kautsar S.A."/>
            <person name="Yang D."/>
            <person name="Bader C.D."/>
            <person name="Teijaro C.N."/>
            <person name="Fluegel L."/>
            <person name="Davis C.M."/>
            <person name="Simpson J.R."/>
            <person name="Lauterbach L."/>
            <person name="Steele A.D."/>
            <person name="Gui C."/>
            <person name="Meng S."/>
            <person name="Li G."/>
            <person name="Viehrig K."/>
            <person name="Ye F."/>
            <person name="Su P."/>
            <person name="Kiefer A.F."/>
            <person name="Nichols A."/>
            <person name="Cepeda A.J."/>
            <person name="Yan W."/>
            <person name="Fan B."/>
            <person name="Jiang Y."/>
            <person name="Adhikari A."/>
            <person name="Zheng C.-J."/>
            <person name="Schuster L."/>
            <person name="Cowan T.M."/>
            <person name="Smanski M.J."/>
            <person name="Chevrette M.G."/>
            <person name="De Carvalho L.P.S."/>
            <person name="Shen B."/>
        </authorList>
    </citation>
    <scope>NUCLEOTIDE SEQUENCE [LARGE SCALE GENOMIC DNA]</scope>
    <source>
        <strain evidence="3 4">NPDC052347</strain>
    </source>
</reference>
<gene>
    <name evidence="3" type="ORF">AB0L16_32855</name>
</gene>
<dbReference type="InterPro" id="IPR001375">
    <property type="entry name" value="Peptidase_S9_cat"/>
</dbReference>
<keyword evidence="4" id="KW-1185">Reference proteome</keyword>
<dbReference type="PANTHER" id="PTHR43056:SF5">
    <property type="entry name" value="PEPTIDASE S9 PROLYL OLIGOPEPTIDASE CATALYTIC DOMAIN-CONTAINING PROTEIN"/>
    <property type="match status" value="1"/>
</dbReference>
<comment type="caution">
    <text evidence="3">The sequence shown here is derived from an EMBL/GenBank/DDBJ whole genome shotgun (WGS) entry which is preliminary data.</text>
</comment>
<evidence type="ECO:0000313" key="4">
    <source>
        <dbReference type="Proteomes" id="UP001552594"/>
    </source>
</evidence>
<dbReference type="Gene3D" id="2.120.10.30">
    <property type="entry name" value="TolB, C-terminal domain"/>
    <property type="match status" value="1"/>
</dbReference>
<proteinExistence type="predicted"/>
<feature type="region of interest" description="Disordered" evidence="1">
    <location>
        <begin position="367"/>
        <end position="386"/>
    </location>
</feature>
<dbReference type="EMBL" id="JBFAUK010000052">
    <property type="protein sequence ID" value="MEV5511154.1"/>
    <property type="molecule type" value="Genomic_DNA"/>
</dbReference>
<evidence type="ECO:0000259" key="2">
    <source>
        <dbReference type="Pfam" id="PF00326"/>
    </source>
</evidence>
<feature type="domain" description="Peptidase S9 prolyl oligopeptidase catalytic" evidence="2">
    <location>
        <begin position="441"/>
        <end position="647"/>
    </location>
</feature>
<dbReference type="Pfam" id="PF00326">
    <property type="entry name" value="Peptidase_S9"/>
    <property type="match status" value="1"/>
</dbReference>
<evidence type="ECO:0000313" key="3">
    <source>
        <dbReference type="EMBL" id="MEV5511154.1"/>
    </source>
</evidence>
<dbReference type="SUPFAM" id="SSF53474">
    <property type="entry name" value="alpha/beta-Hydrolases"/>
    <property type="match status" value="1"/>
</dbReference>
<dbReference type="InterPro" id="IPR029058">
    <property type="entry name" value="AB_hydrolase_fold"/>
</dbReference>
<protein>
    <submittedName>
        <fullName evidence="3">Prolyl oligopeptidase family serine peptidase</fullName>
    </submittedName>
</protein>
<accession>A0ABV3K9G3</accession>
<dbReference type="SUPFAM" id="SSF82171">
    <property type="entry name" value="DPP6 N-terminal domain-like"/>
    <property type="match status" value="1"/>
</dbReference>